<dbReference type="PROSITE" id="PS00036">
    <property type="entry name" value="BZIP_BASIC"/>
    <property type="match status" value="1"/>
</dbReference>
<dbReference type="AlphaFoldDB" id="A0A9W8H4X2"/>
<name>A0A9W8H4X2_9FUNG</name>
<dbReference type="EMBL" id="JANBUL010000193">
    <property type="protein sequence ID" value="KAJ2779105.1"/>
    <property type="molecule type" value="Genomic_DNA"/>
</dbReference>
<evidence type="ECO:0000259" key="3">
    <source>
        <dbReference type="PROSITE" id="PS50217"/>
    </source>
</evidence>
<comment type="caution">
    <text evidence="4">The sequence shown here is derived from an EMBL/GenBank/DDBJ whole genome shotgun (WGS) entry which is preliminary data.</text>
</comment>
<feature type="coiled-coil region" evidence="1">
    <location>
        <begin position="279"/>
        <end position="316"/>
    </location>
</feature>
<feature type="compositionally biased region" description="Basic and acidic residues" evidence="2">
    <location>
        <begin position="185"/>
        <end position="195"/>
    </location>
</feature>
<evidence type="ECO:0000313" key="5">
    <source>
        <dbReference type="Proteomes" id="UP001140217"/>
    </source>
</evidence>
<evidence type="ECO:0000256" key="2">
    <source>
        <dbReference type="SAM" id="MobiDB-lite"/>
    </source>
</evidence>
<dbReference type="InterPro" id="IPR004827">
    <property type="entry name" value="bZIP"/>
</dbReference>
<evidence type="ECO:0000256" key="1">
    <source>
        <dbReference type="SAM" id="Coils"/>
    </source>
</evidence>
<gene>
    <name evidence="4" type="ORF">H4R18_004204</name>
</gene>
<dbReference type="SMART" id="SM00338">
    <property type="entry name" value="BRLZ"/>
    <property type="match status" value="1"/>
</dbReference>
<dbReference type="GO" id="GO:0003700">
    <property type="term" value="F:DNA-binding transcription factor activity"/>
    <property type="evidence" value="ECO:0007669"/>
    <property type="project" value="InterPro"/>
</dbReference>
<dbReference type="OrthoDB" id="2257100at2759"/>
<feature type="domain" description="BZIP" evidence="3">
    <location>
        <begin position="267"/>
        <end position="313"/>
    </location>
</feature>
<feature type="region of interest" description="Disordered" evidence="2">
    <location>
        <begin position="164"/>
        <end position="215"/>
    </location>
</feature>
<evidence type="ECO:0000313" key="4">
    <source>
        <dbReference type="EMBL" id="KAJ2779105.1"/>
    </source>
</evidence>
<feature type="compositionally biased region" description="Pro residues" evidence="2">
    <location>
        <begin position="233"/>
        <end position="245"/>
    </location>
</feature>
<dbReference type="Pfam" id="PF07716">
    <property type="entry name" value="bZIP_2"/>
    <property type="match status" value="1"/>
</dbReference>
<keyword evidence="5" id="KW-1185">Reference proteome</keyword>
<dbReference type="CDD" id="cd12193">
    <property type="entry name" value="bZIP_GCN4"/>
    <property type="match status" value="1"/>
</dbReference>
<feature type="region of interest" description="Disordered" evidence="2">
    <location>
        <begin position="229"/>
        <end position="277"/>
    </location>
</feature>
<organism evidence="4 5">
    <name type="scientific">Coemansia javaensis</name>
    <dbReference type="NCBI Taxonomy" id="2761396"/>
    <lineage>
        <taxon>Eukaryota</taxon>
        <taxon>Fungi</taxon>
        <taxon>Fungi incertae sedis</taxon>
        <taxon>Zoopagomycota</taxon>
        <taxon>Kickxellomycotina</taxon>
        <taxon>Kickxellomycetes</taxon>
        <taxon>Kickxellales</taxon>
        <taxon>Kickxellaceae</taxon>
        <taxon>Coemansia</taxon>
    </lineage>
</organism>
<protein>
    <recommendedName>
        <fullName evidence="3">BZIP domain-containing protein</fullName>
    </recommendedName>
</protein>
<dbReference type="Proteomes" id="UP001140217">
    <property type="component" value="Unassembled WGS sequence"/>
</dbReference>
<dbReference type="Gene3D" id="3.30.160.60">
    <property type="entry name" value="Classic Zinc Finger"/>
    <property type="match status" value="1"/>
</dbReference>
<dbReference type="InterPro" id="IPR046347">
    <property type="entry name" value="bZIP_sf"/>
</dbReference>
<dbReference type="SUPFAM" id="SSF57959">
    <property type="entry name" value="Leucine zipper domain"/>
    <property type="match status" value="1"/>
</dbReference>
<reference evidence="4" key="1">
    <citation type="submission" date="2022-07" db="EMBL/GenBank/DDBJ databases">
        <title>Phylogenomic reconstructions and comparative analyses of Kickxellomycotina fungi.</title>
        <authorList>
            <person name="Reynolds N.K."/>
            <person name="Stajich J.E."/>
            <person name="Barry K."/>
            <person name="Grigoriev I.V."/>
            <person name="Crous P."/>
            <person name="Smith M.E."/>
        </authorList>
    </citation>
    <scope>NUCLEOTIDE SEQUENCE</scope>
    <source>
        <strain evidence="4">NBRC 105414</strain>
    </source>
</reference>
<keyword evidence="1" id="KW-0175">Coiled coil</keyword>
<accession>A0A9W8H4X2</accession>
<dbReference type="PROSITE" id="PS50217">
    <property type="entry name" value="BZIP"/>
    <property type="match status" value="1"/>
</dbReference>
<proteinExistence type="predicted"/>
<feature type="compositionally biased region" description="Low complexity" evidence="2">
    <location>
        <begin position="167"/>
        <end position="184"/>
    </location>
</feature>
<sequence>MTATKTRSATKNVPEMDQLLLIFGPPSAPLLAGQDDAMFALPAPFAADGYDAAWPCGDAQVFDDWVAAPPPTAAASPAVELLTSPPALSPTVGSPCSSRASAQGSPLLASDFALSLVGTLQPAVVDYAALLPSFAAALPAALASPTEPCLPFSQSPSALDLAGMARAAGPASPAASAESDAAGSDEQRKRRDREFLASLPPQLALKRRRTSNTRQKDKILAELLQPADEPVAPQQPQPQPQPQPPLRAASAESEPAEGEPLDAAALKRKKNTDAARRSRMRKILRIETLESRVSELEGENARLAQLVARLEAEKAAMARIH</sequence>